<dbReference type="EMBL" id="AAXW01000002">
    <property type="protein sequence ID" value="EAZ93967.1"/>
    <property type="molecule type" value="Genomic_DNA"/>
</dbReference>
<evidence type="ECO:0000313" key="3">
    <source>
        <dbReference type="Proteomes" id="UP000003781"/>
    </source>
</evidence>
<dbReference type="Proteomes" id="UP000003781">
    <property type="component" value="Unassembled WGS sequence"/>
</dbReference>
<proteinExistence type="predicted"/>
<dbReference type="AlphaFoldDB" id="A3IJI5"/>
<keyword evidence="3" id="KW-1185">Reference proteome</keyword>
<reference evidence="2 3" key="1">
    <citation type="submission" date="2007-03" db="EMBL/GenBank/DDBJ databases">
        <authorList>
            <person name="Stal L."/>
            <person name="Ferriera S."/>
            <person name="Johnson J."/>
            <person name="Kravitz S."/>
            <person name="Beeson K."/>
            <person name="Sutton G."/>
            <person name="Rogers Y.-H."/>
            <person name="Friedman R."/>
            <person name="Frazier M."/>
            <person name="Venter J.C."/>
        </authorList>
    </citation>
    <scope>NUCLEOTIDE SEQUENCE [LARGE SCALE GENOMIC DNA]</scope>
    <source>
        <strain evidence="2 3">CCY0110</strain>
    </source>
</reference>
<accession>A3IJI5</accession>
<comment type="caution">
    <text evidence="2">The sequence shown here is derived from an EMBL/GenBank/DDBJ whole genome shotgun (WGS) entry which is preliminary data.</text>
</comment>
<evidence type="ECO:0000313" key="2">
    <source>
        <dbReference type="EMBL" id="EAZ93967.1"/>
    </source>
</evidence>
<sequence length="32" mass="3768">MTPQITKKLERLNFAIKGIIIVIIYNRVIVLR</sequence>
<keyword evidence="1" id="KW-0472">Membrane</keyword>
<gene>
    <name evidence="2" type="ORF">CY0110_19267</name>
</gene>
<protein>
    <submittedName>
        <fullName evidence="2">Uncharacterized protein</fullName>
    </submittedName>
</protein>
<evidence type="ECO:0000256" key="1">
    <source>
        <dbReference type="SAM" id="Phobius"/>
    </source>
</evidence>
<keyword evidence="1" id="KW-0812">Transmembrane</keyword>
<keyword evidence="1" id="KW-1133">Transmembrane helix</keyword>
<name>A3IJI5_9CHRO</name>
<feature type="transmembrane region" description="Helical" evidence="1">
    <location>
        <begin position="12"/>
        <end position="30"/>
    </location>
</feature>
<organism evidence="2 3">
    <name type="scientific">Crocosphaera chwakensis CCY0110</name>
    <dbReference type="NCBI Taxonomy" id="391612"/>
    <lineage>
        <taxon>Bacteria</taxon>
        <taxon>Bacillati</taxon>
        <taxon>Cyanobacteriota</taxon>
        <taxon>Cyanophyceae</taxon>
        <taxon>Oscillatoriophycideae</taxon>
        <taxon>Chroococcales</taxon>
        <taxon>Aphanothecaceae</taxon>
        <taxon>Crocosphaera</taxon>
        <taxon>Crocosphaera chwakensis</taxon>
    </lineage>
</organism>